<dbReference type="EMBL" id="JACDUU010000001">
    <property type="protein sequence ID" value="MBA2870365.1"/>
    <property type="molecule type" value="Genomic_DNA"/>
</dbReference>
<comment type="caution">
    <text evidence="5">The sequence shown here is derived from an EMBL/GenBank/DDBJ whole genome shotgun (WGS) entry which is preliminary data.</text>
</comment>
<gene>
    <name evidence="5" type="ORF">HNQ85_000623</name>
</gene>
<comment type="similarity">
    <text evidence="2">Belongs to the acyltransferase 3 family.</text>
</comment>
<keyword evidence="3" id="KW-1133">Transmembrane helix</keyword>
<feature type="transmembrane region" description="Helical" evidence="3">
    <location>
        <begin position="228"/>
        <end position="249"/>
    </location>
</feature>
<dbReference type="GO" id="GO:0016747">
    <property type="term" value="F:acyltransferase activity, transferring groups other than amino-acyl groups"/>
    <property type="evidence" value="ECO:0007669"/>
    <property type="project" value="InterPro"/>
</dbReference>
<keyword evidence="5" id="KW-0808">Transferase</keyword>
<feature type="transmembrane region" description="Helical" evidence="3">
    <location>
        <begin position="261"/>
        <end position="279"/>
    </location>
</feature>
<evidence type="ECO:0000256" key="1">
    <source>
        <dbReference type="ARBA" id="ARBA00004370"/>
    </source>
</evidence>
<feature type="transmembrane region" description="Helical" evidence="3">
    <location>
        <begin position="12"/>
        <end position="29"/>
    </location>
</feature>
<dbReference type="InterPro" id="IPR002656">
    <property type="entry name" value="Acyl_transf_3_dom"/>
</dbReference>
<dbReference type="Proteomes" id="UP000580891">
    <property type="component" value="Unassembled WGS sequence"/>
</dbReference>
<evidence type="ECO:0000256" key="2">
    <source>
        <dbReference type="ARBA" id="ARBA00007400"/>
    </source>
</evidence>
<protein>
    <submittedName>
        <fullName evidence="5">Fucose 4-O-acetylase-like acetyltransferase</fullName>
    </submittedName>
</protein>
<dbReference type="PANTHER" id="PTHR37312">
    <property type="entry name" value="MEMBRANE-BOUND ACYLTRANSFERASE YKRP-RELATED"/>
    <property type="match status" value="1"/>
</dbReference>
<keyword evidence="6" id="KW-1185">Reference proteome</keyword>
<feature type="transmembrane region" description="Helical" evidence="3">
    <location>
        <begin position="291"/>
        <end position="312"/>
    </location>
</feature>
<comment type="subcellular location">
    <subcellularLocation>
        <location evidence="1">Membrane</location>
    </subcellularLocation>
</comment>
<accession>A0A7V9YY33</accession>
<organism evidence="5 6">
    <name type="scientific">[Anoxybacillus] calidus</name>
    <dbReference type="NCBI Taxonomy" id="575178"/>
    <lineage>
        <taxon>Bacteria</taxon>
        <taxon>Bacillati</taxon>
        <taxon>Bacillota</taxon>
        <taxon>Bacilli</taxon>
        <taxon>Bacillales</taxon>
        <taxon>Anoxybacillaceae</taxon>
        <taxon>Paranoxybacillus</taxon>
    </lineage>
</organism>
<proteinExistence type="inferred from homology"/>
<dbReference type="PANTHER" id="PTHR37312:SF1">
    <property type="entry name" value="MEMBRANE-BOUND ACYLTRANSFERASE YKRP-RELATED"/>
    <property type="match status" value="1"/>
</dbReference>
<evidence type="ECO:0000313" key="6">
    <source>
        <dbReference type="Proteomes" id="UP000580891"/>
    </source>
</evidence>
<evidence type="ECO:0000259" key="4">
    <source>
        <dbReference type="Pfam" id="PF01757"/>
    </source>
</evidence>
<evidence type="ECO:0000313" key="5">
    <source>
        <dbReference type="EMBL" id="MBA2870365.1"/>
    </source>
</evidence>
<evidence type="ECO:0000256" key="3">
    <source>
        <dbReference type="SAM" id="Phobius"/>
    </source>
</evidence>
<keyword evidence="3" id="KW-0812">Transmembrane</keyword>
<feature type="transmembrane region" description="Helical" evidence="3">
    <location>
        <begin position="74"/>
        <end position="92"/>
    </location>
</feature>
<feature type="transmembrane region" description="Helical" evidence="3">
    <location>
        <begin position="184"/>
        <end position="203"/>
    </location>
</feature>
<feature type="domain" description="Acyltransferase 3" evidence="4">
    <location>
        <begin position="6"/>
        <end position="306"/>
    </location>
</feature>
<dbReference type="InterPro" id="IPR052734">
    <property type="entry name" value="Nod_factor_acetyltransferase"/>
</dbReference>
<dbReference type="AlphaFoldDB" id="A0A7V9YY33"/>
<sequence>MKDRDYYFDNAKFFLIVFVVFGHFLRPYIAENTFIHSLYVWIFLFHMPAFVLISGYFSKSFHKKGYLKKVTKKILIPYVIFQLLYSVYYSFLYEDGYLSIDFLTPHWGLWFLLSLFFWNVMLYVFARIPKTYSISLTILMGILIGLTDIEKFLSLSRTFTFFPFFLFGFLLKKKHFERLFQPRVRFLSIILLVSAFAVIHFAFPNLQEEWLYGSKSYETLGVNEEMGVLFRLLLYGVSFLMTLCFMSLIPNRQLTISNLGTRTFYVYILHGFILKYLHATNFPDVIAKINGYPLLIIISIVVTFMLTSKPVIQLVKPIIEFRVPLRKHMLNR</sequence>
<dbReference type="Pfam" id="PF01757">
    <property type="entry name" value="Acyl_transf_3"/>
    <property type="match status" value="1"/>
</dbReference>
<name>A0A7V9YY33_9BACL</name>
<feature type="transmembrane region" description="Helical" evidence="3">
    <location>
        <begin position="155"/>
        <end position="172"/>
    </location>
</feature>
<keyword evidence="3" id="KW-0472">Membrane</keyword>
<reference evidence="5 6" key="1">
    <citation type="submission" date="2020-07" db="EMBL/GenBank/DDBJ databases">
        <title>Genomic Encyclopedia of Type Strains, Phase IV (KMG-IV): sequencing the most valuable type-strain genomes for metagenomic binning, comparative biology and taxonomic classification.</title>
        <authorList>
            <person name="Goeker M."/>
        </authorList>
    </citation>
    <scope>NUCLEOTIDE SEQUENCE [LARGE SCALE GENOMIC DNA]</scope>
    <source>
        <strain evidence="5 6">DSM 25220</strain>
    </source>
</reference>
<feature type="transmembrane region" description="Helical" evidence="3">
    <location>
        <begin position="132"/>
        <end position="149"/>
    </location>
</feature>
<feature type="transmembrane region" description="Helical" evidence="3">
    <location>
        <begin position="35"/>
        <end position="53"/>
    </location>
</feature>
<feature type="transmembrane region" description="Helical" evidence="3">
    <location>
        <begin position="107"/>
        <end position="125"/>
    </location>
</feature>
<dbReference type="RefSeq" id="WP_181536067.1">
    <property type="nucleotide sequence ID" value="NZ_JACDUU010000001.1"/>
</dbReference>